<keyword evidence="4" id="KW-1185">Reference proteome</keyword>
<proteinExistence type="predicted"/>
<dbReference type="PANTHER" id="PTHR43084:SF1">
    <property type="entry name" value="PERSULFIDE DIOXYGENASE ETHE1, MITOCHONDRIAL"/>
    <property type="match status" value="1"/>
</dbReference>
<dbReference type="PROSITE" id="PS50206">
    <property type="entry name" value="RHODANESE_3"/>
    <property type="match status" value="2"/>
</dbReference>
<name>D1YY30_METPS</name>
<dbReference type="GO" id="GO:0006749">
    <property type="term" value="P:glutathione metabolic process"/>
    <property type="evidence" value="ECO:0007669"/>
    <property type="project" value="InterPro"/>
</dbReference>
<dbReference type="EMBL" id="AP011532">
    <property type="protein sequence ID" value="BAI61352.1"/>
    <property type="molecule type" value="Genomic_DNA"/>
</dbReference>
<dbReference type="InterPro" id="IPR036873">
    <property type="entry name" value="Rhodanese-like_dom_sf"/>
</dbReference>
<dbReference type="PANTHER" id="PTHR43084">
    <property type="entry name" value="PERSULFIDE DIOXYGENASE ETHE1"/>
    <property type="match status" value="1"/>
</dbReference>
<organism evidence="3 4">
    <name type="scientific">Methanocella paludicola (strain DSM 17711 / JCM 13418 / NBRC 101707 / SANAE)</name>
    <dbReference type="NCBI Taxonomy" id="304371"/>
    <lineage>
        <taxon>Archaea</taxon>
        <taxon>Methanobacteriati</taxon>
        <taxon>Methanobacteriota</taxon>
        <taxon>Stenosarchaea group</taxon>
        <taxon>Methanomicrobia</taxon>
        <taxon>Methanocellales</taxon>
        <taxon>Methanocellaceae</taxon>
        <taxon>Methanocella</taxon>
    </lineage>
</organism>
<dbReference type="AlphaFoldDB" id="D1YY30"/>
<dbReference type="eggNOG" id="arCOG00517">
    <property type="taxonomic scope" value="Archaea"/>
</dbReference>
<dbReference type="InterPro" id="IPR036866">
    <property type="entry name" value="RibonucZ/Hydroxyglut_hydro"/>
</dbReference>
<dbReference type="GO" id="GO:0046872">
    <property type="term" value="F:metal ion binding"/>
    <property type="evidence" value="ECO:0007669"/>
    <property type="project" value="UniProtKB-KW"/>
</dbReference>
<reference evidence="3 4" key="1">
    <citation type="journal article" date="2007" name="Appl. Environ. Microbiol.">
        <title>Isolation of key methanogens for global methane emission from rice paddy fields: a novel isolate affiliated with the clone cluster rice cluster I.</title>
        <authorList>
            <person name="Sakai S."/>
            <person name="Imachi H."/>
            <person name="Sekiguchi Y."/>
            <person name="Ohashi A."/>
            <person name="Harada H."/>
            <person name="Kamagata Y."/>
        </authorList>
    </citation>
    <scope>NUCLEOTIDE SEQUENCE [LARGE SCALE GENOMIC DNA]</scope>
    <source>
        <strain evidence="4">DSM 17711 / JCM 13418 / NBRC 101707 / SANAE</strain>
    </source>
</reference>
<evidence type="ECO:0000256" key="1">
    <source>
        <dbReference type="ARBA" id="ARBA00022723"/>
    </source>
</evidence>
<dbReference type="GO" id="GO:0050313">
    <property type="term" value="F:sulfur dioxygenase activity"/>
    <property type="evidence" value="ECO:0007669"/>
    <property type="project" value="InterPro"/>
</dbReference>
<dbReference type="eggNOG" id="arCOG02021">
    <property type="taxonomic scope" value="Archaea"/>
</dbReference>
<gene>
    <name evidence="3" type="ordered locus">MCP_1280</name>
</gene>
<dbReference type="SMART" id="SM00450">
    <property type="entry name" value="RHOD"/>
    <property type="match status" value="2"/>
</dbReference>
<dbReference type="SUPFAM" id="SSF52821">
    <property type="entry name" value="Rhodanese/Cell cycle control phosphatase"/>
    <property type="match status" value="2"/>
</dbReference>
<dbReference type="KEGG" id="mpd:MCP_1280"/>
<dbReference type="SUPFAM" id="SSF56281">
    <property type="entry name" value="Metallo-hydrolase/oxidoreductase"/>
    <property type="match status" value="1"/>
</dbReference>
<dbReference type="InParanoid" id="D1YY30"/>
<reference evidence="3 4" key="2">
    <citation type="journal article" date="2008" name="Int. J. Syst. Evol. Microbiol.">
        <title>Methanocella paludicola gen. nov., sp. nov., a methane-producing archaeon, the first isolate of the lineage 'Rice Cluster I', and proposal of the new archaeal order Methanocellales ord. nov.</title>
        <authorList>
            <person name="Sakai S."/>
            <person name="Imachi H."/>
            <person name="Hanada S."/>
            <person name="Ohashi A."/>
            <person name="Harada H."/>
            <person name="Kamagata Y."/>
        </authorList>
    </citation>
    <scope>NUCLEOTIDE SEQUENCE [LARGE SCALE GENOMIC DNA]</scope>
    <source>
        <strain evidence="4">DSM 17711 / JCM 13418 / NBRC 101707 / SANAE</strain>
    </source>
</reference>
<reference evidence="4" key="3">
    <citation type="journal article" date="2011" name="PLoS ONE">
        <title>Genome sequence of a mesophilic hydrogenotrophic methanogen Methanocella paludicola, the first cultivated representative of the order Methanocellales.</title>
        <authorList>
            <person name="Sakai S."/>
            <person name="Takaki Y."/>
            <person name="Shimamura S."/>
            <person name="Sekine M."/>
            <person name="Tajima T."/>
            <person name="Kosugi H."/>
            <person name="Ichikawa N."/>
            <person name="Tasumi E."/>
            <person name="Hiraki A.T."/>
            <person name="Shimizu A."/>
            <person name="Kato Y."/>
            <person name="Nishiko R."/>
            <person name="Mori K."/>
            <person name="Fujita N."/>
            <person name="Imachi H."/>
            <person name="Takai K."/>
        </authorList>
    </citation>
    <scope>NUCLEOTIDE SEQUENCE [LARGE SCALE GENOMIC DNA]</scope>
    <source>
        <strain evidence="4">DSM 17711 / JCM 13418 / NBRC 101707 / SANAE</strain>
    </source>
</reference>
<dbReference type="Gene3D" id="3.60.15.10">
    <property type="entry name" value="Ribonuclease Z/Hydroxyacylglutathione hydrolase-like"/>
    <property type="match status" value="1"/>
</dbReference>
<dbReference type="Pfam" id="PF00753">
    <property type="entry name" value="Lactamase_B"/>
    <property type="match status" value="1"/>
</dbReference>
<dbReference type="Proteomes" id="UP000001882">
    <property type="component" value="Chromosome"/>
</dbReference>
<dbReference type="InterPro" id="IPR044528">
    <property type="entry name" value="POD-like_MBL-fold"/>
</dbReference>
<feature type="domain" description="Rhodanese" evidence="2">
    <location>
        <begin position="263"/>
        <end position="353"/>
    </location>
</feature>
<dbReference type="InterPro" id="IPR051682">
    <property type="entry name" value="Mito_Persulfide_Diox"/>
</dbReference>
<dbReference type="Gene3D" id="3.40.250.10">
    <property type="entry name" value="Rhodanese-like domain"/>
    <property type="match status" value="2"/>
</dbReference>
<dbReference type="STRING" id="304371.MCP_1280"/>
<evidence type="ECO:0000259" key="2">
    <source>
        <dbReference type="PROSITE" id="PS50206"/>
    </source>
</evidence>
<accession>D1YY30</accession>
<evidence type="ECO:0000313" key="4">
    <source>
        <dbReference type="Proteomes" id="UP000001882"/>
    </source>
</evidence>
<dbReference type="OrthoDB" id="9180at2157"/>
<dbReference type="Pfam" id="PF00581">
    <property type="entry name" value="Rhodanese"/>
    <property type="match status" value="2"/>
</dbReference>
<dbReference type="CDD" id="cd00158">
    <property type="entry name" value="RHOD"/>
    <property type="match status" value="1"/>
</dbReference>
<dbReference type="InterPro" id="IPR001763">
    <property type="entry name" value="Rhodanese-like_dom"/>
</dbReference>
<sequence length="468" mass="51493">MIMRRMKAEGLAHNTYFISSGGEAVVIDPRREAGDIENCMDLARGRCTKIKYILETHRNEDFTIGSVDLKKRTGAKIGHSANTPFTYGDIALKEGDSLPFGDMMLNVLETPGHTCDSLTYVLHASDGIPLAAFTGDALFIGSTGRIDLPGKDVEEKNARALYHSIHDKILPSGDHVLLYPAHGAGSVCGVGISDRDESTLGYERMTNAQLSMDEDTFVKTKLEEKFVRPTYFRKMEQYNLHGPPLLESRMKPEALSLAEFKGAVRDRPIVDTRTPPAFGGGHIPGSYSIWLEGMTLFPGWLLDYDRETLLLTDRDEDVKTADKFLARLGYDKCCGYLCGGFDVWQNAGMPIEYTHDISVEELNGRLAAGDITLTDVREPAEWERGIVPGAAMTFVGHLPQRLPDLPRNKPIATMCSVGHRGSIGASILERAGYTNVYNVLGGFKAWKNKGYAVTTPKVTAPKPEEAVT</sequence>
<dbReference type="CDD" id="cd07724">
    <property type="entry name" value="POD-like_MBL-fold"/>
    <property type="match status" value="1"/>
</dbReference>
<protein>
    <recommendedName>
        <fullName evidence="2">Rhodanese domain-containing protein</fullName>
    </recommendedName>
</protein>
<dbReference type="InterPro" id="IPR001279">
    <property type="entry name" value="Metallo-B-lactamas"/>
</dbReference>
<evidence type="ECO:0000313" key="3">
    <source>
        <dbReference type="EMBL" id="BAI61352.1"/>
    </source>
</evidence>
<keyword evidence="1" id="KW-0479">Metal-binding</keyword>
<feature type="domain" description="Rhodanese" evidence="2">
    <location>
        <begin position="367"/>
        <end position="455"/>
    </location>
</feature>
<dbReference type="GO" id="GO:0070813">
    <property type="term" value="P:hydrogen sulfide metabolic process"/>
    <property type="evidence" value="ECO:0007669"/>
    <property type="project" value="TreeGrafter"/>
</dbReference>
<dbReference type="SMART" id="SM00849">
    <property type="entry name" value="Lactamase_B"/>
    <property type="match status" value="1"/>
</dbReference>